<proteinExistence type="predicted"/>
<name>Q9MC10_9VIRU</name>
<reference evidence="1 2" key="1">
    <citation type="journal article" date="2000" name="Virology">
        <title>Characterization of phi8, a bacteriophage containing three double-stranded RNA genomic segments and distantly related to Phi6.</title>
        <authorList>
            <person name="Hoogstraten D."/>
            <person name="Qiao X."/>
            <person name="Sun Y."/>
            <person name="Hu A."/>
            <person name="Onodera S."/>
            <person name="Mindich L."/>
        </authorList>
    </citation>
    <scope>NUCLEOTIDE SEQUENCE [LARGE SCALE GENOMIC DNA]</scope>
</reference>
<organism evidence="1 2">
    <name type="scientific">Pseudomonas phage phi8</name>
    <dbReference type="NCBI Taxonomy" id="120086"/>
    <lineage>
        <taxon>Viruses</taxon>
        <taxon>Riboviria</taxon>
        <taxon>Orthornavirae</taxon>
        <taxon>Duplornaviricota</taxon>
        <taxon>Vidaverviricetes</taxon>
        <taxon>Mindivirales</taxon>
        <taxon>Cystoviridae</taxon>
        <taxon>Alphacystovirus</taxon>
        <taxon>Alphacystovirus phi8</taxon>
        <taxon>Cystovirus phi8</taxon>
    </lineage>
</organism>
<accession>Q9MC10</accession>
<keyword evidence="2" id="KW-1185">Reference proteome</keyword>
<dbReference type="KEGG" id="vg:956607"/>
<dbReference type="Proteomes" id="UP000000734">
    <property type="component" value="Genome"/>
</dbReference>
<sequence length="535" mass="59370">MLIKNLAMSMPIIGVVVDTAANSEFKKFMKGTLSFAGFFESVGFKKLITDVVNTAHSTNFSKRVLKYDAFTLTIDQPYSQNTMFGIAHQATTTPTDLTVTTRKGKKSLVTNVPTLTSGAIIECPATMVLACLCAREQLVQTKERNALSAAQQSEWASSKQNVENELTRLSQEQAEIILFGEQAIAVSNGDVYFHQPVSVNWLHFVTQVDFDLAPAAIRAAVTDYRARSVDIYKGITGTTGTLTEIEAILDSYGVGAHMTSTPWLKLPNRPSFEFELTEDVRSFLVKNGKYALALFTNYMQSAYTGMLFDAKNVSGVMYDLAMKLTRLGFPNEFETDSQDASVSYVVARAFADKLATMGSKKHEILDHFEALMDVRLRRLNFNVTLPQTMTRSDLIFYKKALTALRRTRAKWPTELSSKCLMKTDANDVRLELTMPSGVVATVRMAESVQYDFNRNIAIQALSAPADPMVDDLMDFMEVVESLFLFLMSKDVKRGDILTENTATMINVGGVYRMLSDSLHFAISSPNPTILIPVAV</sequence>
<gene>
    <name evidence="1" type="primary">3a</name>
</gene>
<dbReference type="EMBL" id="AF226852">
    <property type="protein sequence ID" value="AAF63305.1"/>
    <property type="molecule type" value="Genomic_RNA"/>
</dbReference>
<evidence type="ECO:0000313" key="2">
    <source>
        <dbReference type="Proteomes" id="UP000000734"/>
    </source>
</evidence>
<dbReference type="RefSeq" id="NP_524566.1">
    <property type="nucleotide sequence ID" value="NC_003300.1"/>
</dbReference>
<protein>
    <submittedName>
        <fullName evidence="1">p3a</fullName>
    </submittedName>
</protein>
<evidence type="ECO:0000313" key="1">
    <source>
        <dbReference type="EMBL" id="AAF63305.1"/>
    </source>
</evidence>